<comment type="similarity">
    <text evidence="3">Belongs to the HNH nuclease family.</text>
</comment>
<dbReference type="InterPro" id="IPR002711">
    <property type="entry name" value="HNH"/>
</dbReference>
<evidence type="ECO:0000256" key="2">
    <source>
        <dbReference type="ARBA" id="ARBA00022801"/>
    </source>
</evidence>
<keyword evidence="6" id="KW-0255">Endonuclease</keyword>
<proteinExistence type="inferred from homology"/>
<dbReference type="EMBL" id="JAESVN010000017">
    <property type="protein sequence ID" value="MBL4919322.1"/>
    <property type="molecule type" value="Genomic_DNA"/>
</dbReference>
<dbReference type="SMART" id="SM00507">
    <property type="entry name" value="HNHc"/>
    <property type="match status" value="1"/>
</dbReference>
<evidence type="ECO:0000256" key="1">
    <source>
        <dbReference type="ARBA" id="ARBA00022722"/>
    </source>
</evidence>
<keyword evidence="7" id="KW-1185">Reference proteome</keyword>
<dbReference type="GO" id="GO:0016787">
    <property type="term" value="F:hydrolase activity"/>
    <property type="evidence" value="ECO:0007669"/>
    <property type="project" value="UniProtKB-KW"/>
</dbReference>
<dbReference type="Pfam" id="PF01844">
    <property type="entry name" value="HNH"/>
    <property type="match status" value="1"/>
</dbReference>
<dbReference type="GO" id="GO:0004519">
    <property type="term" value="F:endonuclease activity"/>
    <property type="evidence" value="ECO:0007669"/>
    <property type="project" value="UniProtKB-KW"/>
</dbReference>
<reference evidence="6" key="1">
    <citation type="submission" date="2021-01" db="EMBL/GenBank/DDBJ databases">
        <title>Tabrizicola alba sp. nov. a motile alkaliphilic bacterium isolated from a soda lake.</title>
        <authorList>
            <person name="Szuroczki S."/>
            <person name="Abbaszade G."/>
            <person name="Schumann P."/>
            <person name="Toth E."/>
        </authorList>
    </citation>
    <scope>NUCLEOTIDE SEQUENCE</scope>
    <source>
        <strain evidence="6">DMG-N-6</strain>
    </source>
</reference>
<feature type="domain" description="HNH nuclease" evidence="5">
    <location>
        <begin position="53"/>
        <end position="103"/>
    </location>
</feature>
<evidence type="ECO:0000313" key="6">
    <source>
        <dbReference type="EMBL" id="MBL4919322.1"/>
    </source>
</evidence>
<dbReference type="AlphaFoldDB" id="A0A8K0Y2G2"/>
<dbReference type="CDD" id="cd00085">
    <property type="entry name" value="HNHc"/>
    <property type="match status" value="1"/>
</dbReference>
<comment type="caution">
    <text evidence="6">The sequence shown here is derived from an EMBL/GenBank/DDBJ whole genome shotgun (WGS) entry which is preliminary data.</text>
</comment>
<dbReference type="Gene3D" id="1.10.30.50">
    <property type="match status" value="1"/>
</dbReference>
<keyword evidence="1" id="KW-0540">Nuclease</keyword>
<evidence type="ECO:0000256" key="4">
    <source>
        <dbReference type="ARBA" id="ARBA00040194"/>
    </source>
</evidence>
<accession>A0A8K0Y2G2</accession>
<protein>
    <recommendedName>
        <fullName evidence="4">Putative HNH nuclease YajD</fullName>
    </recommendedName>
</protein>
<organism evidence="6 7">
    <name type="scientific">Szabonella alba</name>
    <dbReference type="NCBI Taxonomy" id="2804194"/>
    <lineage>
        <taxon>Bacteria</taxon>
        <taxon>Pseudomonadati</taxon>
        <taxon>Pseudomonadota</taxon>
        <taxon>Alphaproteobacteria</taxon>
        <taxon>Rhodobacterales</taxon>
        <taxon>Paracoccaceae</taxon>
        <taxon>Szabonella</taxon>
    </lineage>
</organism>
<dbReference type="PANTHER" id="PTHR41286:SF1">
    <property type="entry name" value="HNH NUCLEASE YAJD-RELATED"/>
    <property type="match status" value="1"/>
</dbReference>
<evidence type="ECO:0000313" key="7">
    <source>
        <dbReference type="Proteomes" id="UP000648908"/>
    </source>
</evidence>
<sequence length="119" mass="13526">MPVRAPRLCACGHRVPSGARCPCEARRDAERKARFDKARPSASARGLGADWRRLRTDHLARNPWCCRCGRPAQEVDHIIPRREAPERRLDPTNLQSLCTPCHSGAKQREERLQHKGTVK</sequence>
<dbReference type="InterPro" id="IPR003615">
    <property type="entry name" value="HNH_nuc"/>
</dbReference>
<dbReference type="GO" id="GO:0008270">
    <property type="term" value="F:zinc ion binding"/>
    <property type="evidence" value="ECO:0007669"/>
    <property type="project" value="InterPro"/>
</dbReference>
<dbReference type="GO" id="GO:0005829">
    <property type="term" value="C:cytosol"/>
    <property type="evidence" value="ECO:0007669"/>
    <property type="project" value="TreeGrafter"/>
</dbReference>
<name>A0A8K0Y2G2_9RHOB</name>
<gene>
    <name evidence="6" type="ORF">JL811_19080</name>
</gene>
<dbReference type="PANTHER" id="PTHR41286">
    <property type="entry name" value="HNH NUCLEASE YAJD-RELATED"/>
    <property type="match status" value="1"/>
</dbReference>
<evidence type="ECO:0000256" key="3">
    <source>
        <dbReference type="ARBA" id="ARBA00038412"/>
    </source>
</evidence>
<keyword evidence="2" id="KW-0378">Hydrolase</keyword>
<evidence type="ECO:0000259" key="5">
    <source>
        <dbReference type="SMART" id="SM00507"/>
    </source>
</evidence>
<dbReference type="Proteomes" id="UP000648908">
    <property type="component" value="Unassembled WGS sequence"/>
</dbReference>
<dbReference type="GO" id="GO:0003676">
    <property type="term" value="F:nucleic acid binding"/>
    <property type="evidence" value="ECO:0007669"/>
    <property type="project" value="InterPro"/>
</dbReference>